<dbReference type="GO" id="GO:0008270">
    <property type="term" value="F:zinc ion binding"/>
    <property type="evidence" value="ECO:0007669"/>
    <property type="project" value="InterPro"/>
</dbReference>
<dbReference type="Gene3D" id="3.20.20.140">
    <property type="entry name" value="Metal-dependent hydrolases"/>
    <property type="match status" value="1"/>
</dbReference>
<dbReference type="SUPFAM" id="SSF51556">
    <property type="entry name" value="Metallo-dependent hydrolases"/>
    <property type="match status" value="1"/>
</dbReference>
<dbReference type="GO" id="GO:0016787">
    <property type="term" value="F:hydrolase activity"/>
    <property type="evidence" value="ECO:0007669"/>
    <property type="project" value="UniProtKB-KW"/>
</dbReference>
<keyword evidence="3" id="KW-0378">Hydrolase</keyword>
<dbReference type="InterPro" id="IPR032466">
    <property type="entry name" value="Metal_Hydrolase"/>
</dbReference>
<keyword evidence="2" id="KW-0479">Metal-binding</keyword>
<reference evidence="5 6" key="1">
    <citation type="submission" date="2012-04" db="EMBL/GenBank/DDBJ databases">
        <title>The Genome Sequence of Saprolegnia declina VS20.</title>
        <authorList>
            <consortium name="The Broad Institute Genome Sequencing Platform"/>
            <person name="Russ C."/>
            <person name="Nusbaum C."/>
            <person name="Tyler B."/>
            <person name="van West P."/>
            <person name="Dieguez-Uribeondo J."/>
            <person name="de Bruijn I."/>
            <person name="Tripathy S."/>
            <person name="Jiang R."/>
            <person name="Young S.K."/>
            <person name="Zeng Q."/>
            <person name="Gargeya S."/>
            <person name="Fitzgerald M."/>
            <person name="Haas B."/>
            <person name="Abouelleil A."/>
            <person name="Alvarado L."/>
            <person name="Arachchi H.M."/>
            <person name="Berlin A."/>
            <person name="Chapman S.B."/>
            <person name="Goldberg J."/>
            <person name="Griggs A."/>
            <person name="Gujja S."/>
            <person name="Hansen M."/>
            <person name="Howarth C."/>
            <person name="Imamovic A."/>
            <person name="Larimer J."/>
            <person name="McCowen C."/>
            <person name="Montmayeur A."/>
            <person name="Murphy C."/>
            <person name="Neiman D."/>
            <person name="Pearson M."/>
            <person name="Priest M."/>
            <person name="Roberts A."/>
            <person name="Saif S."/>
            <person name="Shea T."/>
            <person name="Sisk P."/>
            <person name="Sykes S."/>
            <person name="Wortman J."/>
            <person name="Nusbaum C."/>
            <person name="Birren B."/>
        </authorList>
    </citation>
    <scope>NUCLEOTIDE SEQUENCE [LARGE SCALE GENOMIC DNA]</scope>
    <source>
        <strain evidence="5 6">VS20</strain>
    </source>
</reference>
<keyword evidence="6" id="KW-1185">Reference proteome</keyword>
<evidence type="ECO:0000256" key="1">
    <source>
        <dbReference type="ARBA" id="ARBA00001968"/>
    </source>
</evidence>
<dbReference type="OrthoDB" id="9998343at2759"/>
<evidence type="ECO:0000259" key="4">
    <source>
        <dbReference type="Pfam" id="PF18716"/>
    </source>
</evidence>
<evidence type="ECO:0000313" key="6">
    <source>
        <dbReference type="Proteomes" id="UP000030762"/>
    </source>
</evidence>
<dbReference type="InParanoid" id="T0QAY2"/>
<gene>
    <name evidence="5" type="ORF">SDRG_11743</name>
</gene>
<dbReference type="PANTHER" id="PTHR10819:SF3">
    <property type="entry name" value="PHOSPHOTRIESTERASE-RELATED PROTEIN"/>
    <property type="match status" value="1"/>
</dbReference>
<comment type="cofactor">
    <cofactor evidence="1">
        <name>a divalent metal cation</name>
        <dbReference type="ChEBI" id="CHEBI:60240"/>
    </cofactor>
</comment>
<accession>T0QAY2</accession>
<dbReference type="VEuPathDB" id="FungiDB:SDRG_11743"/>
<dbReference type="Proteomes" id="UP000030762">
    <property type="component" value="Unassembled WGS sequence"/>
</dbReference>
<sequence>MTTTTTIMTVRGPIDVSGVLPGGILACQRVLQKLPAHDADVAIAPEDLMRLREHPLEKHNACLVSEDKAFRELEALRRFGCNTIVDLQPKALRDPRRLQSLAQRLDMHIMASTSIDATQDASVDATAKALTLDLQFGMDDTSIQASVIYHVVDVRNVHSGHWAAVAQAQLATSAAVYLELHPFPVTGYEANVLALLTSYTGRRDKLVLCHCDLLSLPMLTQLAAQQIVLSFDLPGLEAVTEVLPFATLPPNAYVPRDREVAASLQALLVAVPTAKLLVNSTLHFKTQYTRYGGGGYTHVWTSFAARALGTADVRARVLLHEPLALLAGYVPPPCADIPKDYIHCSICSTAFEPIVGEYFTKFDYVYCSAKCLRKHRIAGFAPPSR</sequence>
<name>T0QAY2_SAPDV</name>
<dbReference type="AlphaFoldDB" id="T0QAY2"/>
<feature type="domain" description="Vms1-associating treble clef" evidence="4">
    <location>
        <begin position="339"/>
        <end position="383"/>
    </location>
</feature>
<evidence type="ECO:0000256" key="2">
    <source>
        <dbReference type="ARBA" id="ARBA00022723"/>
    </source>
</evidence>
<organism evidence="5 6">
    <name type="scientific">Saprolegnia diclina (strain VS20)</name>
    <dbReference type="NCBI Taxonomy" id="1156394"/>
    <lineage>
        <taxon>Eukaryota</taxon>
        <taxon>Sar</taxon>
        <taxon>Stramenopiles</taxon>
        <taxon>Oomycota</taxon>
        <taxon>Saprolegniomycetes</taxon>
        <taxon>Saprolegniales</taxon>
        <taxon>Saprolegniaceae</taxon>
        <taxon>Saprolegnia</taxon>
    </lineage>
</organism>
<proteinExistence type="predicted"/>
<dbReference type="Pfam" id="PF18716">
    <property type="entry name" value="VATC"/>
    <property type="match status" value="1"/>
</dbReference>
<dbReference type="InterPro" id="IPR001559">
    <property type="entry name" value="Phosphotriesterase"/>
</dbReference>
<dbReference type="Pfam" id="PF02126">
    <property type="entry name" value="PTE"/>
    <property type="match status" value="1"/>
</dbReference>
<protein>
    <recommendedName>
        <fullName evidence="4">Vms1-associating treble clef domain-containing protein</fullName>
    </recommendedName>
</protein>
<dbReference type="RefSeq" id="XP_008616016.1">
    <property type="nucleotide sequence ID" value="XM_008617794.1"/>
</dbReference>
<dbReference type="GeneID" id="19952470"/>
<dbReference type="PANTHER" id="PTHR10819">
    <property type="entry name" value="PHOSPHOTRIESTERASE-RELATED"/>
    <property type="match status" value="1"/>
</dbReference>
<evidence type="ECO:0000313" key="5">
    <source>
        <dbReference type="EMBL" id="EQC30690.1"/>
    </source>
</evidence>
<dbReference type="InterPro" id="IPR041540">
    <property type="entry name" value="VATC"/>
</dbReference>
<dbReference type="EMBL" id="JH767174">
    <property type="protein sequence ID" value="EQC30690.1"/>
    <property type="molecule type" value="Genomic_DNA"/>
</dbReference>
<evidence type="ECO:0000256" key="3">
    <source>
        <dbReference type="ARBA" id="ARBA00022801"/>
    </source>
</evidence>
<dbReference type="OMA" id="LMHEHIF"/>